<dbReference type="Proteomes" id="UP001215598">
    <property type="component" value="Unassembled WGS sequence"/>
</dbReference>
<name>A0AAD7J8J7_9AGAR</name>
<dbReference type="EMBL" id="JARKIB010000043">
    <property type="protein sequence ID" value="KAJ7757920.1"/>
    <property type="molecule type" value="Genomic_DNA"/>
</dbReference>
<feature type="coiled-coil region" evidence="1">
    <location>
        <begin position="90"/>
        <end position="131"/>
    </location>
</feature>
<evidence type="ECO:0000313" key="2">
    <source>
        <dbReference type="EMBL" id="KAJ7757920.1"/>
    </source>
</evidence>
<reference evidence="2" key="1">
    <citation type="submission" date="2023-03" db="EMBL/GenBank/DDBJ databases">
        <title>Massive genome expansion in bonnet fungi (Mycena s.s.) driven by repeated elements and novel gene families across ecological guilds.</title>
        <authorList>
            <consortium name="Lawrence Berkeley National Laboratory"/>
            <person name="Harder C.B."/>
            <person name="Miyauchi S."/>
            <person name="Viragh M."/>
            <person name="Kuo A."/>
            <person name="Thoen E."/>
            <person name="Andreopoulos B."/>
            <person name="Lu D."/>
            <person name="Skrede I."/>
            <person name="Drula E."/>
            <person name="Henrissat B."/>
            <person name="Morin E."/>
            <person name="Kohler A."/>
            <person name="Barry K."/>
            <person name="LaButti K."/>
            <person name="Morin E."/>
            <person name="Salamov A."/>
            <person name="Lipzen A."/>
            <person name="Mereny Z."/>
            <person name="Hegedus B."/>
            <person name="Baldrian P."/>
            <person name="Stursova M."/>
            <person name="Weitz H."/>
            <person name="Taylor A."/>
            <person name="Grigoriev I.V."/>
            <person name="Nagy L.G."/>
            <person name="Martin F."/>
            <person name="Kauserud H."/>
        </authorList>
    </citation>
    <scope>NUCLEOTIDE SEQUENCE</scope>
    <source>
        <strain evidence="2">CBHHK182m</strain>
    </source>
</reference>
<protein>
    <submittedName>
        <fullName evidence="2">Uncharacterized protein</fullName>
    </submittedName>
</protein>
<accession>A0AAD7J8J7</accession>
<evidence type="ECO:0000256" key="1">
    <source>
        <dbReference type="SAM" id="Coils"/>
    </source>
</evidence>
<proteinExistence type="predicted"/>
<dbReference type="AlphaFoldDB" id="A0AAD7J8J7"/>
<keyword evidence="3" id="KW-1185">Reference proteome</keyword>
<gene>
    <name evidence="2" type="ORF">B0H16DRAFT_1457491</name>
</gene>
<comment type="caution">
    <text evidence="2">The sequence shown here is derived from an EMBL/GenBank/DDBJ whole genome shotgun (WGS) entry which is preliminary data.</text>
</comment>
<organism evidence="2 3">
    <name type="scientific">Mycena metata</name>
    <dbReference type="NCBI Taxonomy" id="1033252"/>
    <lineage>
        <taxon>Eukaryota</taxon>
        <taxon>Fungi</taxon>
        <taxon>Dikarya</taxon>
        <taxon>Basidiomycota</taxon>
        <taxon>Agaricomycotina</taxon>
        <taxon>Agaricomycetes</taxon>
        <taxon>Agaricomycetidae</taxon>
        <taxon>Agaricales</taxon>
        <taxon>Marasmiineae</taxon>
        <taxon>Mycenaceae</taxon>
        <taxon>Mycena</taxon>
    </lineage>
</organism>
<evidence type="ECO:0000313" key="3">
    <source>
        <dbReference type="Proteomes" id="UP001215598"/>
    </source>
</evidence>
<sequence length="189" mass="21760">MSSVIPTSDPYEELLPNRQLESDPYEEVIIPGYSQRDETREAVDAELQSLYDLGEKRALRRARLEMEAHPGSLTPAGTPTTKIRGDDMDFDLLRLRCNDLEEERDNAQRESAKLTREGEELRQELHQLRVSLAFFTKETGRWRWVAANARTRLETAMRVMRAGIHGASWEFVLDEFEVAITAVINVLRN</sequence>
<keyword evidence="1" id="KW-0175">Coiled coil</keyword>